<dbReference type="InterPro" id="IPR038274">
    <property type="entry name" value="Atg6/Beclin_C_sf"/>
</dbReference>
<comment type="similarity">
    <text evidence="1">Belongs to the beclin family.</text>
</comment>
<feature type="domain" description="Atg6 BARA" evidence="3">
    <location>
        <begin position="191"/>
        <end position="367"/>
    </location>
</feature>
<organism evidence="4 5">
    <name type="scientific">Anaeramoeba flamelloides</name>
    <dbReference type="NCBI Taxonomy" id="1746091"/>
    <lineage>
        <taxon>Eukaryota</taxon>
        <taxon>Metamonada</taxon>
        <taxon>Anaeramoebidae</taxon>
        <taxon>Anaeramoeba</taxon>
    </lineage>
</organism>
<dbReference type="GO" id="GO:0000407">
    <property type="term" value="C:phagophore assembly site"/>
    <property type="evidence" value="ECO:0007669"/>
    <property type="project" value="TreeGrafter"/>
</dbReference>
<name>A0AAV7Z897_9EUKA</name>
<evidence type="ECO:0000313" key="4">
    <source>
        <dbReference type="EMBL" id="KAJ3438301.1"/>
    </source>
</evidence>
<dbReference type="GO" id="GO:0045324">
    <property type="term" value="P:late endosome to vacuole transport"/>
    <property type="evidence" value="ECO:0007669"/>
    <property type="project" value="TreeGrafter"/>
</dbReference>
<proteinExistence type="inferred from homology"/>
<dbReference type="InterPro" id="IPR007243">
    <property type="entry name" value="Atg6/Beclin"/>
</dbReference>
<accession>A0AAV7Z897</accession>
<dbReference type="GO" id="GO:0000423">
    <property type="term" value="P:mitophagy"/>
    <property type="evidence" value="ECO:0007669"/>
    <property type="project" value="TreeGrafter"/>
</dbReference>
<dbReference type="InterPro" id="IPR040455">
    <property type="entry name" value="Atg6_BARA"/>
</dbReference>
<sequence>MNELNMSTSLMSMSLVFDEDDEFEQEQERPEQLTQCEIEDLLNSIESLSDKEIKLYGKELLSCLIGKETELTKEKDVVYTLLNNLERSQENNNSMELISQQIESFEKQLEIEEKNVEKLRNNLKTVQKETKSFQFQFDQLNKQMEKLVKFEAEYQNDELIFVQQTQQMQIKQQSLERKIQRDTSALQILIKNTVLNRVFNIRLNNESKQLYINGFRFGIGTSKYPDWKNVNSAWGQVAFLLDTLAAKLNFKFKKYFIIPYGEFTKIVPTNSKTDIEDHSKMKGISELYNSEKYFGFGNRFNESMNRFLTCCLELQKHIKSLDQTFFLEYKIEKEKVGKKKIKFQNSDEWNQALTYLLIDINTMLEWSRLNNYI</sequence>
<dbReference type="PANTHER" id="PTHR12768:SF4">
    <property type="entry name" value="BECLIN-1"/>
    <property type="match status" value="1"/>
</dbReference>
<gene>
    <name evidence="4" type="ORF">M0812_17483</name>
</gene>
<dbReference type="GO" id="GO:0043548">
    <property type="term" value="F:phosphatidylinositol 3-kinase binding"/>
    <property type="evidence" value="ECO:0007669"/>
    <property type="project" value="TreeGrafter"/>
</dbReference>
<dbReference type="GO" id="GO:0034272">
    <property type="term" value="C:phosphatidylinositol 3-kinase complex, class III, type II"/>
    <property type="evidence" value="ECO:0007669"/>
    <property type="project" value="TreeGrafter"/>
</dbReference>
<protein>
    <submittedName>
        <fullName evidence="4">Beclin-1</fullName>
    </submittedName>
</protein>
<feature type="coiled-coil region" evidence="2">
    <location>
        <begin position="95"/>
        <end position="129"/>
    </location>
</feature>
<dbReference type="Gene3D" id="1.10.418.40">
    <property type="entry name" value="Autophagy protein 6/Beclin 1"/>
    <property type="match status" value="1"/>
</dbReference>
<dbReference type="AlphaFoldDB" id="A0AAV7Z897"/>
<evidence type="ECO:0000256" key="1">
    <source>
        <dbReference type="ARBA" id="ARBA00005965"/>
    </source>
</evidence>
<dbReference type="Proteomes" id="UP001146793">
    <property type="component" value="Unassembled WGS sequence"/>
</dbReference>
<dbReference type="Pfam" id="PF04111">
    <property type="entry name" value="APG6"/>
    <property type="match status" value="1"/>
</dbReference>
<dbReference type="GO" id="GO:0006995">
    <property type="term" value="P:cellular response to nitrogen starvation"/>
    <property type="evidence" value="ECO:0007669"/>
    <property type="project" value="TreeGrafter"/>
</dbReference>
<dbReference type="PANTHER" id="PTHR12768">
    <property type="entry name" value="BECLIN 1"/>
    <property type="match status" value="1"/>
</dbReference>
<dbReference type="EMBL" id="JANTQA010000033">
    <property type="protein sequence ID" value="KAJ3438301.1"/>
    <property type="molecule type" value="Genomic_DNA"/>
</dbReference>
<dbReference type="GO" id="GO:0030674">
    <property type="term" value="F:protein-macromolecule adaptor activity"/>
    <property type="evidence" value="ECO:0007669"/>
    <property type="project" value="TreeGrafter"/>
</dbReference>
<keyword evidence="2" id="KW-0175">Coiled coil</keyword>
<dbReference type="GO" id="GO:0034271">
    <property type="term" value="C:phosphatidylinositol 3-kinase complex, class III, type I"/>
    <property type="evidence" value="ECO:0007669"/>
    <property type="project" value="TreeGrafter"/>
</dbReference>
<evidence type="ECO:0000256" key="2">
    <source>
        <dbReference type="SAM" id="Coils"/>
    </source>
</evidence>
<reference evidence="4" key="1">
    <citation type="submission" date="2022-08" db="EMBL/GenBank/DDBJ databases">
        <title>Novel sulphate-reducing endosymbionts in the free-living metamonad Anaeramoeba.</title>
        <authorList>
            <person name="Jerlstrom-Hultqvist J."/>
            <person name="Cepicka I."/>
            <person name="Gallot-Lavallee L."/>
            <person name="Salas-Leiva D."/>
            <person name="Curtis B.A."/>
            <person name="Zahonova K."/>
            <person name="Pipaliya S."/>
            <person name="Dacks J."/>
            <person name="Roger A.J."/>
        </authorList>
    </citation>
    <scope>NUCLEOTIDE SEQUENCE</scope>
    <source>
        <strain evidence="4">Busselton2</strain>
    </source>
</reference>
<comment type="caution">
    <text evidence="4">The sequence shown here is derived from an EMBL/GenBank/DDBJ whole genome shotgun (WGS) entry which is preliminary data.</text>
</comment>
<dbReference type="GO" id="GO:0000045">
    <property type="term" value="P:autophagosome assembly"/>
    <property type="evidence" value="ECO:0007669"/>
    <property type="project" value="TreeGrafter"/>
</dbReference>
<evidence type="ECO:0000313" key="5">
    <source>
        <dbReference type="Proteomes" id="UP001146793"/>
    </source>
</evidence>
<evidence type="ECO:0000259" key="3">
    <source>
        <dbReference type="Pfam" id="PF04111"/>
    </source>
</evidence>